<comment type="caution">
    <text evidence="3">The sequence shown here is derived from an EMBL/GenBank/DDBJ whole genome shotgun (WGS) entry which is preliminary data.</text>
</comment>
<feature type="compositionally biased region" description="Basic residues" evidence="1">
    <location>
        <begin position="557"/>
        <end position="568"/>
    </location>
</feature>
<dbReference type="OrthoDB" id="5595379at2759"/>
<dbReference type="Pfam" id="PF14616">
    <property type="entry name" value="Rua1_C"/>
    <property type="match status" value="1"/>
</dbReference>
<proteinExistence type="predicted"/>
<keyword evidence="4" id="KW-1185">Reference proteome</keyword>
<dbReference type="PANTHER" id="PTHR28125">
    <property type="entry name" value="MEIOTIC EXPRESSION UP-REGULATED PROTEIN 26"/>
    <property type="match status" value="1"/>
</dbReference>
<name>A0A3E2GVS1_SCYLI</name>
<feature type="non-terminal residue" evidence="3">
    <location>
        <position position="629"/>
    </location>
</feature>
<protein>
    <recommendedName>
        <fullName evidence="2">Transcription regulator Rua1 C-terminal domain-containing protein</fullName>
    </recommendedName>
</protein>
<evidence type="ECO:0000313" key="3">
    <source>
        <dbReference type="EMBL" id="RFU24853.1"/>
    </source>
</evidence>
<feature type="region of interest" description="Disordered" evidence="1">
    <location>
        <begin position="604"/>
        <end position="629"/>
    </location>
</feature>
<reference evidence="3 4" key="1">
    <citation type="submission" date="2018-05" db="EMBL/GenBank/DDBJ databases">
        <title>Draft genome sequence of Scytalidium lignicola DSM 105466, a ubiquitous saprotrophic fungus.</title>
        <authorList>
            <person name="Buettner E."/>
            <person name="Gebauer A.M."/>
            <person name="Hofrichter M."/>
            <person name="Liers C."/>
            <person name="Kellner H."/>
        </authorList>
    </citation>
    <scope>NUCLEOTIDE SEQUENCE [LARGE SCALE GENOMIC DNA]</scope>
    <source>
        <strain evidence="3 4">DSM 105466</strain>
    </source>
</reference>
<feature type="region of interest" description="Disordered" evidence="1">
    <location>
        <begin position="224"/>
        <end position="298"/>
    </location>
</feature>
<sequence>MGDTFTTDANQAQPLVEAIASPLSHQQTPQTPSLVLNSNNQFRRDFPPRSVPSVTMSPNEPPMKMEAFGAGMWPAQTPPTMRKQRPATIHESGFSYYLPEDYSALSNWETPTTTMLQMQEGLNHNYSTQELYPSSSVSNNGWTTKPCDDGLDMQGLDPEMHIGHAYTTDEAVPIIDLRYSTPNMEEHRLSFENSYNSRRMSGSSFTLSTTGPMSEMLSHEDFSATMSETQSYTSDYPLRSNRNSLMSSTQLSPVPSPRMTPQQQQHRPELVRTQSRGRASPSPRPSMRSAPYSIDSTRNKRWSTGSYALPNRRASPFVCHPHHDAFSSLHSRHSSPTLPNNQLPLNMATLQSQQPPFLLSSNAGFHRNGMLLPSHNFPETSHYDNPPPLLSHGLFRMLQSNADPQSLHAHYAELSDPPNLYASLSEDALDPPPEDMRPDDPDLIPHEQELRFDGDLYTPRWVRGHGNKREGWCGICKPGRWLVLKNSAFWYDKSFTHGISAATGSPFQEPQETRRMDGNPDVWEGLCGSCGEWVALVSSKKKGTTWFRHAYKCHTHPKIKDAPKRRRESSHSRTTGTTNVNSATTKIKTEVPLTPQMTPVASASNTPTLDGGGVQHKTISPLEGLSSMI</sequence>
<dbReference type="OMA" id="MHQDFYP"/>
<dbReference type="PANTHER" id="PTHR28125:SF3">
    <property type="entry name" value="TRANSCRIPTION REGULATOR RUA1 C-TERMINAL DOMAIN-CONTAINING PROTEIN"/>
    <property type="match status" value="1"/>
</dbReference>
<gene>
    <name evidence="3" type="ORF">B7463_g11486</name>
</gene>
<evidence type="ECO:0000313" key="4">
    <source>
        <dbReference type="Proteomes" id="UP000258309"/>
    </source>
</evidence>
<accession>A0A3E2GVS1</accession>
<feature type="region of interest" description="Disordered" evidence="1">
    <location>
        <begin position="557"/>
        <end position="589"/>
    </location>
</feature>
<dbReference type="EMBL" id="NCSJ02000395">
    <property type="protein sequence ID" value="RFU24853.1"/>
    <property type="molecule type" value="Genomic_DNA"/>
</dbReference>
<feature type="domain" description="Transcription regulator Rua1 C-terminal" evidence="2">
    <location>
        <begin position="455"/>
        <end position="554"/>
    </location>
</feature>
<dbReference type="AlphaFoldDB" id="A0A3E2GVS1"/>
<feature type="non-terminal residue" evidence="3">
    <location>
        <position position="1"/>
    </location>
</feature>
<dbReference type="Proteomes" id="UP000258309">
    <property type="component" value="Unassembled WGS sequence"/>
</dbReference>
<feature type="compositionally biased region" description="Polar residues" evidence="1">
    <location>
        <begin position="224"/>
        <end position="265"/>
    </location>
</feature>
<evidence type="ECO:0000259" key="2">
    <source>
        <dbReference type="Pfam" id="PF14616"/>
    </source>
</evidence>
<evidence type="ECO:0000256" key="1">
    <source>
        <dbReference type="SAM" id="MobiDB-lite"/>
    </source>
</evidence>
<feature type="compositionally biased region" description="Low complexity" evidence="1">
    <location>
        <begin position="276"/>
        <end position="293"/>
    </location>
</feature>
<organism evidence="3 4">
    <name type="scientific">Scytalidium lignicola</name>
    <name type="common">Hyphomycete</name>
    <dbReference type="NCBI Taxonomy" id="5539"/>
    <lineage>
        <taxon>Eukaryota</taxon>
        <taxon>Fungi</taxon>
        <taxon>Dikarya</taxon>
        <taxon>Ascomycota</taxon>
        <taxon>Pezizomycotina</taxon>
        <taxon>Leotiomycetes</taxon>
        <taxon>Leotiomycetes incertae sedis</taxon>
        <taxon>Scytalidium</taxon>
    </lineage>
</organism>
<feature type="compositionally biased region" description="Low complexity" evidence="1">
    <location>
        <begin position="574"/>
        <end position="585"/>
    </location>
</feature>
<dbReference type="InterPro" id="IPR028012">
    <property type="entry name" value="Rua1_C"/>
</dbReference>